<dbReference type="InterPro" id="IPR028082">
    <property type="entry name" value="Peripla_BP_I"/>
</dbReference>
<reference evidence="5 6" key="1">
    <citation type="submission" date="2022-11" db="EMBL/GenBank/DDBJ databases">
        <title>Mycobacterium sp. nov.</title>
        <authorList>
            <person name="Papic B."/>
            <person name="Spicic S."/>
            <person name="Duvnjak S."/>
        </authorList>
    </citation>
    <scope>NUCLEOTIDE SEQUENCE [LARGE SCALE GENOMIC DNA]</scope>
    <source>
        <strain evidence="5 6">CVI_P4</strain>
    </source>
</reference>
<dbReference type="Pfam" id="PF13377">
    <property type="entry name" value="Peripla_BP_3"/>
    <property type="match status" value="1"/>
</dbReference>
<keyword evidence="1" id="KW-0805">Transcription regulation</keyword>
<evidence type="ECO:0000256" key="1">
    <source>
        <dbReference type="ARBA" id="ARBA00023015"/>
    </source>
</evidence>
<dbReference type="EMBL" id="JAPJDO010000002">
    <property type="protein sequence ID" value="MCX2935808.1"/>
    <property type="molecule type" value="Genomic_DNA"/>
</dbReference>
<protein>
    <submittedName>
        <fullName evidence="5">LacI family DNA-binding transcriptional regulator</fullName>
    </submittedName>
</protein>
<dbReference type="InterPro" id="IPR000843">
    <property type="entry name" value="HTH_LacI"/>
</dbReference>
<keyword evidence="6" id="KW-1185">Reference proteome</keyword>
<feature type="domain" description="HTH lacI-type" evidence="4">
    <location>
        <begin position="10"/>
        <end position="66"/>
    </location>
</feature>
<dbReference type="PROSITE" id="PS50932">
    <property type="entry name" value="HTH_LACI_2"/>
    <property type="match status" value="1"/>
</dbReference>
<gene>
    <name evidence="5" type="ORF">ORI27_03795</name>
</gene>
<evidence type="ECO:0000256" key="3">
    <source>
        <dbReference type="ARBA" id="ARBA00023163"/>
    </source>
</evidence>
<keyword evidence="2 5" id="KW-0238">DNA-binding</keyword>
<dbReference type="Gene3D" id="1.10.260.40">
    <property type="entry name" value="lambda repressor-like DNA-binding domains"/>
    <property type="match status" value="1"/>
</dbReference>
<dbReference type="PANTHER" id="PTHR30146">
    <property type="entry name" value="LACI-RELATED TRANSCRIPTIONAL REPRESSOR"/>
    <property type="match status" value="1"/>
</dbReference>
<comment type="caution">
    <text evidence="5">The sequence shown here is derived from an EMBL/GenBank/DDBJ whole genome shotgun (WGS) entry which is preliminary data.</text>
</comment>
<sequence length="329" mass="34400">MNNPREAKPATAADVARAAGVSQATVSYVLNNVSGQSISPQTTAAVLQAVKRLGYRPNLVARNLRVGGSGLVLYVVPRMALGEVLMEVGSRLTAALAQRGIVLSLQIETNDPHDVIAAIHNLRPVAVASVFPLSGTVLDAVAAAGLPQIYLGSGTLQALGELNDVVGELWVQHLTARGHRQLAFAYSDDETMRPQGDYWLAGLRRTAAEHALPEVLSATAARVDEDSAAVARWHTAGVTAVCAQTEPTAIVVMRALRRLGLRCPDDVAVTAADAGAFGELSDPPLTSVAFDADAIASASVTAFLTELGFPPDEAAPTRAFASLVVRRST</sequence>
<keyword evidence="3" id="KW-0804">Transcription</keyword>
<proteinExistence type="predicted"/>
<accession>A0ABT3S8I2</accession>
<evidence type="ECO:0000256" key="2">
    <source>
        <dbReference type="ARBA" id="ARBA00023125"/>
    </source>
</evidence>
<dbReference type="InterPro" id="IPR046335">
    <property type="entry name" value="LacI/GalR-like_sensor"/>
</dbReference>
<dbReference type="SMART" id="SM00354">
    <property type="entry name" value="HTH_LACI"/>
    <property type="match status" value="1"/>
</dbReference>
<dbReference type="SUPFAM" id="SSF53822">
    <property type="entry name" value="Periplasmic binding protein-like I"/>
    <property type="match status" value="1"/>
</dbReference>
<dbReference type="PANTHER" id="PTHR30146:SF109">
    <property type="entry name" value="HTH-TYPE TRANSCRIPTIONAL REGULATOR GALS"/>
    <property type="match status" value="1"/>
</dbReference>
<evidence type="ECO:0000259" key="4">
    <source>
        <dbReference type="PROSITE" id="PS50932"/>
    </source>
</evidence>
<organism evidence="5 6">
    <name type="scientific">Mycobacterium pinniadriaticum</name>
    <dbReference type="NCBI Taxonomy" id="2994102"/>
    <lineage>
        <taxon>Bacteria</taxon>
        <taxon>Bacillati</taxon>
        <taxon>Actinomycetota</taxon>
        <taxon>Actinomycetes</taxon>
        <taxon>Mycobacteriales</taxon>
        <taxon>Mycobacteriaceae</taxon>
        <taxon>Mycobacterium</taxon>
    </lineage>
</organism>
<dbReference type="Pfam" id="PF00356">
    <property type="entry name" value="LacI"/>
    <property type="match status" value="1"/>
</dbReference>
<evidence type="ECO:0000313" key="6">
    <source>
        <dbReference type="Proteomes" id="UP001300745"/>
    </source>
</evidence>
<dbReference type="Proteomes" id="UP001300745">
    <property type="component" value="Unassembled WGS sequence"/>
</dbReference>
<dbReference type="GO" id="GO:0003677">
    <property type="term" value="F:DNA binding"/>
    <property type="evidence" value="ECO:0007669"/>
    <property type="project" value="UniProtKB-KW"/>
</dbReference>
<dbReference type="RefSeq" id="WP_265995170.1">
    <property type="nucleotide sequence ID" value="NZ_JAPJDN010000002.1"/>
</dbReference>
<name>A0ABT3S8I2_9MYCO</name>
<evidence type="ECO:0000313" key="5">
    <source>
        <dbReference type="EMBL" id="MCX2935808.1"/>
    </source>
</evidence>
<dbReference type="CDD" id="cd01392">
    <property type="entry name" value="HTH_LacI"/>
    <property type="match status" value="1"/>
</dbReference>
<dbReference type="Gene3D" id="3.40.50.2300">
    <property type="match status" value="2"/>
</dbReference>
<dbReference type="InterPro" id="IPR010982">
    <property type="entry name" value="Lambda_DNA-bd_dom_sf"/>
</dbReference>
<dbReference type="SUPFAM" id="SSF47413">
    <property type="entry name" value="lambda repressor-like DNA-binding domains"/>
    <property type="match status" value="1"/>
</dbReference>